<gene>
    <name evidence="1" type="ORF">BTUL_0010g00830</name>
</gene>
<dbReference type="Proteomes" id="UP000297777">
    <property type="component" value="Unassembled WGS sequence"/>
</dbReference>
<dbReference type="EMBL" id="PQXH01000010">
    <property type="protein sequence ID" value="TGO18413.1"/>
    <property type="molecule type" value="Genomic_DNA"/>
</dbReference>
<evidence type="ECO:0000313" key="1">
    <source>
        <dbReference type="EMBL" id="TGO18413.1"/>
    </source>
</evidence>
<sequence length="63" mass="7314">MDCEEASVRSFVPVDYVISSLRFHHDMADQDSLDDRTSRDCGFQITIYESKIFANNIIPQEEQ</sequence>
<dbReference type="OrthoDB" id="10330935at2759"/>
<keyword evidence="2" id="KW-1185">Reference proteome</keyword>
<protein>
    <submittedName>
        <fullName evidence="1">Uncharacterized protein</fullName>
    </submittedName>
</protein>
<name>A0A4Z1F6J7_9HELO</name>
<comment type="caution">
    <text evidence="1">The sequence shown here is derived from an EMBL/GenBank/DDBJ whole genome shotgun (WGS) entry which is preliminary data.</text>
</comment>
<accession>A0A4Z1F6J7</accession>
<reference evidence="1 2" key="1">
    <citation type="submission" date="2017-12" db="EMBL/GenBank/DDBJ databases">
        <title>Comparative genomics of Botrytis spp.</title>
        <authorList>
            <person name="Valero-Jimenez C.A."/>
            <person name="Tapia P."/>
            <person name="Veloso J."/>
            <person name="Silva-Moreno E."/>
            <person name="Staats M."/>
            <person name="Valdes J.H."/>
            <person name="Van Kan J.A.L."/>
        </authorList>
    </citation>
    <scope>NUCLEOTIDE SEQUENCE [LARGE SCALE GENOMIC DNA]</scope>
    <source>
        <strain evidence="1 2">Bt9001</strain>
    </source>
</reference>
<evidence type="ECO:0000313" key="2">
    <source>
        <dbReference type="Proteomes" id="UP000297777"/>
    </source>
</evidence>
<proteinExistence type="predicted"/>
<organism evidence="1 2">
    <name type="scientific">Botrytis tulipae</name>
    <dbReference type="NCBI Taxonomy" id="87230"/>
    <lineage>
        <taxon>Eukaryota</taxon>
        <taxon>Fungi</taxon>
        <taxon>Dikarya</taxon>
        <taxon>Ascomycota</taxon>
        <taxon>Pezizomycotina</taxon>
        <taxon>Leotiomycetes</taxon>
        <taxon>Helotiales</taxon>
        <taxon>Sclerotiniaceae</taxon>
        <taxon>Botrytis</taxon>
    </lineage>
</organism>
<dbReference type="AlphaFoldDB" id="A0A4Z1F6J7"/>